<dbReference type="PIRSF" id="PIRSF000485">
    <property type="entry name" value="Amd_phspho_trans"/>
    <property type="match status" value="1"/>
</dbReference>
<dbReference type="GO" id="GO:0000287">
    <property type="term" value="F:magnesium ion binding"/>
    <property type="evidence" value="ECO:0007669"/>
    <property type="project" value="UniProtKB-UniRule"/>
</dbReference>
<dbReference type="HAMAP" id="MF_01931">
    <property type="entry name" value="PurF"/>
    <property type="match status" value="1"/>
</dbReference>
<dbReference type="Gene3D" id="3.40.50.2020">
    <property type="match status" value="1"/>
</dbReference>
<gene>
    <name evidence="7" type="primary">purF</name>
    <name evidence="13" type="ORF">CEE36_06965</name>
</gene>
<comment type="similarity">
    <text evidence="2 7 8">In the C-terminal section; belongs to the purine/pyrimidine phosphoribosyltransferase family.</text>
</comment>
<dbReference type="Gene3D" id="3.60.20.10">
    <property type="entry name" value="Glutamine Phosphoribosylpyrophosphate, subunit 1, domain 1"/>
    <property type="match status" value="1"/>
</dbReference>
<evidence type="ECO:0000256" key="6">
    <source>
        <dbReference type="ARBA" id="ARBA00022962"/>
    </source>
</evidence>
<reference evidence="13 14" key="1">
    <citation type="submission" date="2017-06" db="EMBL/GenBank/DDBJ databases">
        <title>Novel microbial phyla capable of carbon fixation and sulfur reduction in deep-sea sediments.</title>
        <authorList>
            <person name="Huang J."/>
            <person name="Baker B."/>
            <person name="Wang Y."/>
        </authorList>
    </citation>
    <scope>NUCLEOTIDE SEQUENCE [LARGE SCALE GENOMIC DNA]</scope>
    <source>
        <strain evidence="13">B3_TA06</strain>
    </source>
</reference>
<evidence type="ECO:0000256" key="5">
    <source>
        <dbReference type="ARBA" id="ARBA00022755"/>
    </source>
</evidence>
<evidence type="ECO:0000256" key="10">
    <source>
        <dbReference type="PIRSR" id="PIRSR000485-2"/>
    </source>
</evidence>
<dbReference type="InterPro" id="IPR017932">
    <property type="entry name" value="GATase_2_dom"/>
</dbReference>
<comment type="caution">
    <text evidence="13">The sequence shown here is derived from an EMBL/GenBank/DDBJ whole genome shotgun (WGS) entry which is preliminary data.</text>
</comment>
<organism evidence="13 14">
    <name type="scientific">candidate division TA06 bacterium B3_TA06</name>
    <dbReference type="NCBI Taxonomy" id="2012487"/>
    <lineage>
        <taxon>Bacteria</taxon>
        <taxon>Bacteria division TA06</taxon>
    </lineage>
</organism>
<evidence type="ECO:0000256" key="7">
    <source>
        <dbReference type="HAMAP-Rule" id="MF_01931"/>
    </source>
</evidence>
<dbReference type="GO" id="GO:0006189">
    <property type="term" value="P:'de novo' IMP biosynthetic process"/>
    <property type="evidence" value="ECO:0007669"/>
    <property type="project" value="UniProtKB-UniRule"/>
</dbReference>
<feature type="binding site" evidence="7 10">
    <location>
        <position position="359"/>
    </location>
    <ligand>
        <name>Mg(2+)</name>
        <dbReference type="ChEBI" id="CHEBI:18420"/>
    </ligand>
</feature>
<keyword evidence="5 7" id="KW-0658">Purine biosynthesis</keyword>
<dbReference type="SUPFAM" id="SSF53271">
    <property type="entry name" value="PRTase-like"/>
    <property type="match status" value="1"/>
</dbReference>
<dbReference type="CDD" id="cd00715">
    <property type="entry name" value="GPATase_N"/>
    <property type="match status" value="1"/>
</dbReference>
<dbReference type="InterPro" id="IPR029057">
    <property type="entry name" value="PRTase-like"/>
</dbReference>
<feature type="binding site" evidence="7 10">
    <location>
        <position position="358"/>
    </location>
    <ligand>
        <name>Mg(2+)</name>
        <dbReference type="ChEBI" id="CHEBI:18420"/>
    </ligand>
</feature>
<dbReference type="SUPFAM" id="SSF56235">
    <property type="entry name" value="N-terminal nucleophile aminohydrolases (Ntn hydrolases)"/>
    <property type="match status" value="1"/>
</dbReference>
<keyword evidence="7 11" id="KW-0408">Iron</keyword>
<proteinExistence type="inferred from homology"/>
<feature type="binding site" evidence="7 10">
    <location>
        <position position="296"/>
    </location>
    <ligand>
        <name>Mg(2+)</name>
        <dbReference type="ChEBI" id="CHEBI:18420"/>
    </ligand>
</feature>
<evidence type="ECO:0000256" key="8">
    <source>
        <dbReference type="PIRNR" id="PIRNR000485"/>
    </source>
</evidence>
<feature type="binding site" evidence="7 11">
    <location>
        <position position="447"/>
    </location>
    <ligand>
        <name>[4Fe-4S] cluster</name>
        <dbReference type="ChEBI" id="CHEBI:49883"/>
    </ligand>
</feature>
<dbReference type="GO" id="GO:0051539">
    <property type="term" value="F:4 iron, 4 sulfur cluster binding"/>
    <property type="evidence" value="ECO:0007669"/>
    <property type="project" value="UniProtKB-KW"/>
</dbReference>
<dbReference type="AlphaFoldDB" id="A0A532V611"/>
<dbReference type="PANTHER" id="PTHR11907">
    <property type="entry name" value="AMIDOPHOSPHORIBOSYLTRANSFERASE"/>
    <property type="match status" value="1"/>
</dbReference>
<dbReference type="Proteomes" id="UP000317778">
    <property type="component" value="Unassembled WGS sequence"/>
</dbReference>
<evidence type="ECO:0000256" key="9">
    <source>
        <dbReference type="PIRSR" id="PIRSR000485-1"/>
    </source>
</evidence>
<feature type="binding site" evidence="7 11">
    <location>
        <position position="246"/>
    </location>
    <ligand>
        <name>[4Fe-4S] cluster</name>
        <dbReference type="ChEBI" id="CHEBI:49883"/>
    </ligand>
</feature>
<evidence type="ECO:0000256" key="4">
    <source>
        <dbReference type="ARBA" id="ARBA00022679"/>
    </source>
</evidence>
<dbReference type="InterPro" id="IPR035584">
    <property type="entry name" value="PurF_N"/>
</dbReference>
<evidence type="ECO:0000313" key="14">
    <source>
        <dbReference type="Proteomes" id="UP000317778"/>
    </source>
</evidence>
<evidence type="ECO:0000256" key="3">
    <source>
        <dbReference type="ARBA" id="ARBA00022676"/>
    </source>
</evidence>
<keyword evidence="7 11" id="KW-0411">Iron-sulfur</keyword>
<evidence type="ECO:0000259" key="12">
    <source>
        <dbReference type="PROSITE" id="PS51278"/>
    </source>
</evidence>
<dbReference type="EMBL" id="NJBO01000010">
    <property type="protein sequence ID" value="TKJ42635.1"/>
    <property type="molecule type" value="Genomic_DNA"/>
</dbReference>
<dbReference type="PROSITE" id="PS51278">
    <property type="entry name" value="GATASE_TYPE_2"/>
    <property type="match status" value="1"/>
</dbReference>
<keyword evidence="6 7" id="KW-0315">Glutamine amidotransferase</keyword>
<dbReference type="UniPathway" id="UPA00074">
    <property type="reaction ID" value="UER00124"/>
</dbReference>
<feature type="binding site" evidence="7 11">
    <location>
        <position position="450"/>
    </location>
    <ligand>
        <name>[4Fe-4S] cluster</name>
        <dbReference type="ChEBI" id="CHEBI:49883"/>
    </ligand>
</feature>
<comment type="cofactor">
    <cofactor evidence="7 10">
        <name>Mg(2+)</name>
        <dbReference type="ChEBI" id="CHEBI:18420"/>
    </cofactor>
    <text evidence="7 10">Binds 1 Mg(2+) ion per subunit.</text>
</comment>
<evidence type="ECO:0000256" key="1">
    <source>
        <dbReference type="ARBA" id="ARBA00005209"/>
    </source>
</evidence>
<dbReference type="EC" id="2.4.2.14" evidence="7"/>
<feature type="binding site" evidence="7 11">
    <location>
        <position position="395"/>
    </location>
    <ligand>
        <name>[4Fe-4S] cluster</name>
        <dbReference type="ChEBI" id="CHEBI:49883"/>
    </ligand>
</feature>
<dbReference type="Pfam" id="PF00156">
    <property type="entry name" value="Pribosyltran"/>
    <property type="match status" value="1"/>
</dbReference>
<keyword evidence="7 10" id="KW-0460">Magnesium</keyword>
<evidence type="ECO:0000256" key="2">
    <source>
        <dbReference type="ARBA" id="ARBA00010138"/>
    </source>
</evidence>
<dbReference type="GO" id="GO:0004044">
    <property type="term" value="F:amidophosphoribosyltransferase activity"/>
    <property type="evidence" value="ECO:0007669"/>
    <property type="project" value="UniProtKB-UniRule"/>
</dbReference>
<evidence type="ECO:0000256" key="11">
    <source>
        <dbReference type="PIRSR" id="PIRSR000485-3"/>
    </source>
</evidence>
<dbReference type="InterPro" id="IPR029055">
    <property type="entry name" value="Ntn_hydrolases_N"/>
</dbReference>
<dbReference type="InterPro" id="IPR005854">
    <property type="entry name" value="PurF"/>
</dbReference>
<comment type="cofactor">
    <cofactor evidence="7 11">
        <name>[4Fe-4S] cluster</name>
        <dbReference type="ChEBI" id="CHEBI:49883"/>
    </cofactor>
    <text evidence="7 11">Binds 1 [4Fe-4S] cluster per subunit.</text>
</comment>
<feature type="domain" description="Glutamine amidotransferase type-2" evidence="12">
    <location>
        <begin position="2"/>
        <end position="230"/>
    </location>
</feature>
<keyword evidence="4 7" id="KW-0808">Transferase</keyword>
<name>A0A532V611_UNCT6</name>
<dbReference type="GO" id="GO:0009113">
    <property type="term" value="P:purine nucleobase biosynthetic process"/>
    <property type="evidence" value="ECO:0007669"/>
    <property type="project" value="UniProtKB-UniRule"/>
</dbReference>
<comment type="pathway">
    <text evidence="1 7 8">Purine metabolism; IMP biosynthesis via de novo pathway; N(1)-(5-phospho-D-ribosyl)glycinamide from 5-phospho-alpha-D-ribose 1-diphosphate: step 1/2.</text>
</comment>
<evidence type="ECO:0000313" key="13">
    <source>
        <dbReference type="EMBL" id="TKJ42635.1"/>
    </source>
</evidence>
<dbReference type="InterPro" id="IPR000836">
    <property type="entry name" value="PRTase_dom"/>
</dbReference>
<protein>
    <recommendedName>
        <fullName evidence="7">Amidophosphoribosyltransferase</fullName>
        <shortName evidence="7">ATase</shortName>
        <ecNumber evidence="7">2.4.2.14</ecNumber>
    </recommendedName>
    <alternativeName>
        <fullName evidence="7">Glutamine phosphoribosylpyrophosphate amidotransferase</fullName>
        <shortName evidence="7">GPATase</shortName>
    </alternativeName>
</protein>
<dbReference type="NCBIfam" id="TIGR01134">
    <property type="entry name" value="purF"/>
    <property type="match status" value="1"/>
</dbReference>
<keyword evidence="7 10" id="KW-0479">Metal-binding</keyword>
<keyword evidence="7" id="KW-0004">4Fe-4S</keyword>
<feature type="active site" description="Nucleophile" evidence="7 9">
    <location>
        <position position="2"/>
    </location>
</feature>
<accession>A0A532V611</accession>
<dbReference type="CDD" id="cd06223">
    <property type="entry name" value="PRTases_typeI"/>
    <property type="match status" value="1"/>
</dbReference>
<comment type="catalytic activity">
    <reaction evidence="7 8">
        <text>5-phospho-beta-D-ribosylamine + L-glutamate + diphosphate = 5-phospho-alpha-D-ribose 1-diphosphate + L-glutamine + H2O</text>
        <dbReference type="Rhea" id="RHEA:14905"/>
        <dbReference type="ChEBI" id="CHEBI:15377"/>
        <dbReference type="ChEBI" id="CHEBI:29985"/>
        <dbReference type="ChEBI" id="CHEBI:33019"/>
        <dbReference type="ChEBI" id="CHEBI:58017"/>
        <dbReference type="ChEBI" id="CHEBI:58359"/>
        <dbReference type="ChEBI" id="CHEBI:58681"/>
        <dbReference type="EC" id="2.4.2.14"/>
    </reaction>
</comment>
<keyword evidence="3 7" id="KW-0328">Glycosyltransferase</keyword>
<sequence length="480" mass="53171">MCGIVGIISQDRDVGYDLYEALLTLQHRGQDAAGIATYDGILHLKKGIGLVQRVFNRKNLSRLRGTVGIGQTRYPTIGRGSPEDSQPFYVNYPYGVAMVHNGNVINFLALKEELQRVHRRKLNSTSDVEAILNVFADELVHKGSSVFSLDDLFDAVAGVFRRVQGTYSVVAMLGDGSLLAFRDPLGIRPLVMGRKDAVTAFASETVTFDFLGFESLGDVAPGEAVHVSADGKETRRQIAEPDHHPCIFEWVYFARPDSVIEGIGVLEARRRLGEALARRCREVGIEPEVVVPVPDTGRPAALALTEATGWRLSEGLIRNRYIQRTFIMPTQTKRRSSVRQKFNPVRSELAGRKVLLVDDTIVRGNTSLELIKLLRQAGPSEVYYAVYGSTLRSPCIYGIDMATRDEFIAKDHPEEEIERLIGADRLIYQAYDDMVAAVAGGRKMNFCTACFSGKYPTPVTDADLDQIAAERNSAKPYPRT</sequence>
<dbReference type="Pfam" id="PF13522">
    <property type="entry name" value="GATase_6"/>
    <property type="match status" value="1"/>
</dbReference>
<comment type="function">
    <text evidence="7">Catalyzes the formation of phosphoribosylamine from phosphoribosylpyrophosphate (PRPP) and glutamine.</text>
</comment>